<dbReference type="EMBL" id="CP014034">
    <property type="protein sequence ID" value="AMF92847.1"/>
    <property type="molecule type" value="Genomic_DNA"/>
</dbReference>
<dbReference type="RefSeq" id="WP_061055795.1">
    <property type="nucleotide sequence ID" value="NZ_CABLBX010000010.1"/>
</dbReference>
<dbReference type="GO" id="GO:0000976">
    <property type="term" value="F:transcription cis-regulatory region binding"/>
    <property type="evidence" value="ECO:0007669"/>
    <property type="project" value="TreeGrafter"/>
</dbReference>
<dbReference type="PANTHER" id="PTHR47894">
    <property type="entry name" value="HTH-TYPE TRANSCRIPTIONAL REGULATOR GADX"/>
    <property type="match status" value="1"/>
</dbReference>
<reference evidence="5" key="2">
    <citation type="submission" date="2018-01" db="EMBL/GenBank/DDBJ databases">
        <title>FDA dAtabase for Regulatory Grade micrObial Sequences (FDA-ARGOS): Supporting development and validation of Infectious Disease Dx tests.</title>
        <authorList>
            <person name="Hoffmann M."/>
            <person name="Allard M."/>
            <person name="Evans P."/>
            <person name="Brown E."/>
            <person name="Tallon L."/>
            <person name="Sadzewicz L."/>
            <person name="Sengamalay N."/>
            <person name="Ott S."/>
            <person name="Godinez A."/>
            <person name="Nagaraj S."/>
            <person name="Vyas G."/>
            <person name="Aluvathingal J."/>
            <person name="Nadendla S."/>
            <person name="Geyer C."/>
            <person name="Sichtig H."/>
        </authorList>
    </citation>
    <scope>NUCLEOTIDE SEQUENCE</scope>
    <source>
        <strain evidence="5">ATCC 33809</strain>
    </source>
</reference>
<evidence type="ECO:0000313" key="6">
    <source>
        <dbReference type="EMBL" id="SUQ26181.1"/>
    </source>
</evidence>
<dbReference type="KEGG" id="vfl:AL536_05085"/>
<accession>A0AAX2LSR5</accession>
<dbReference type="GO" id="GO:0005829">
    <property type="term" value="C:cytosol"/>
    <property type="evidence" value="ECO:0007669"/>
    <property type="project" value="TreeGrafter"/>
</dbReference>
<evidence type="ECO:0000256" key="1">
    <source>
        <dbReference type="ARBA" id="ARBA00023015"/>
    </source>
</evidence>
<evidence type="ECO:0000313" key="7">
    <source>
        <dbReference type="Proteomes" id="UP000057088"/>
    </source>
</evidence>
<dbReference type="Proteomes" id="UP000254626">
    <property type="component" value="Unassembled WGS sequence"/>
</dbReference>
<keyword evidence="3" id="KW-0804">Transcription</keyword>
<evidence type="ECO:0000313" key="8">
    <source>
        <dbReference type="Proteomes" id="UP000254626"/>
    </source>
</evidence>
<keyword evidence="7" id="KW-1185">Reference proteome</keyword>
<name>A0AAX2LSR5_VIBFL</name>
<evidence type="ECO:0000259" key="4">
    <source>
        <dbReference type="PROSITE" id="PS01124"/>
    </source>
</evidence>
<dbReference type="InterPro" id="IPR018062">
    <property type="entry name" value="HTH_AraC-typ_CS"/>
</dbReference>
<dbReference type="PANTHER" id="PTHR47894:SF4">
    <property type="entry name" value="HTH-TYPE TRANSCRIPTIONAL REGULATOR GADX"/>
    <property type="match status" value="1"/>
</dbReference>
<dbReference type="Pfam" id="PF12833">
    <property type="entry name" value="HTH_18"/>
    <property type="match status" value="1"/>
</dbReference>
<feature type="domain" description="HTH araC/xylS-type" evidence="4">
    <location>
        <begin position="231"/>
        <end position="330"/>
    </location>
</feature>
<gene>
    <name evidence="6" type="primary">cfaD</name>
    <name evidence="5" type="ORF">AL536_05085</name>
    <name evidence="6" type="ORF">NCTC11327_03041</name>
</gene>
<dbReference type="Proteomes" id="UP000057088">
    <property type="component" value="Chromosome 1"/>
</dbReference>
<keyword evidence="1" id="KW-0805">Transcription regulation</keyword>
<dbReference type="InterPro" id="IPR018060">
    <property type="entry name" value="HTH_AraC"/>
</dbReference>
<dbReference type="SUPFAM" id="SSF46689">
    <property type="entry name" value="Homeodomain-like"/>
    <property type="match status" value="1"/>
</dbReference>
<organism evidence="6 8">
    <name type="scientific">Vibrio fluvialis</name>
    <dbReference type="NCBI Taxonomy" id="676"/>
    <lineage>
        <taxon>Bacteria</taxon>
        <taxon>Pseudomonadati</taxon>
        <taxon>Pseudomonadota</taxon>
        <taxon>Gammaproteobacteria</taxon>
        <taxon>Vibrionales</taxon>
        <taxon>Vibrionaceae</taxon>
        <taxon>Vibrio</taxon>
    </lineage>
</organism>
<proteinExistence type="predicted"/>
<dbReference type="SMART" id="SM00342">
    <property type="entry name" value="HTH_ARAC"/>
    <property type="match status" value="1"/>
</dbReference>
<sequence>MNGNVSNLLTSGLLHQLNTLGLSRDRIIEKCHINRFELGRHNGRISSQSHYAILDECFPYQKQLFAHASLEQMYTLFPELFSLCFNESSASAAVHSFVRYRALIGSCDECEVSESGDTLRVTYTDTGPNPKVSSALANFAFIRDIISQYLPDVSLKLGVRHGNQMPYSVVNEKFNTHCHFGQSENYLLIQSPGLNEANPLFNRKLYQLQKNNLDHTKQEINNSTFAHSVENLLSTLIEKDEQNCGDRTLEKVCDTLKISRWTLNKKLGIENKCFTDIYNQVRLNKAVKLLSETNKSMSEISELTFFSSQSVFSRFFRTHTNMSPVQYRKSLQQG</sequence>
<evidence type="ECO:0000256" key="2">
    <source>
        <dbReference type="ARBA" id="ARBA00023125"/>
    </source>
</evidence>
<dbReference type="PROSITE" id="PS01124">
    <property type="entry name" value="HTH_ARAC_FAMILY_2"/>
    <property type="match status" value="1"/>
</dbReference>
<dbReference type="AlphaFoldDB" id="A0AAX2LSR5"/>
<dbReference type="Gene3D" id="1.10.10.60">
    <property type="entry name" value="Homeodomain-like"/>
    <property type="match status" value="1"/>
</dbReference>
<protein>
    <submittedName>
        <fullName evidence="6">AraC family transcriptional regulator</fullName>
    </submittedName>
</protein>
<reference evidence="7" key="1">
    <citation type="submission" date="2015-12" db="EMBL/GenBank/DDBJ databases">
        <title>FDA dAtabase for Regulatory Grade micrObial Sequences (FDA-ARGOS): Supporting development and validation of Infectious Disease Dx tests.</title>
        <authorList>
            <person name="Hoffmann M."/>
            <person name="Allard M."/>
            <person name="Evans P."/>
            <person name="Brown E."/>
            <person name="Tallon L.J."/>
            <person name="Sadzewicz L."/>
            <person name="Sengamalay N."/>
            <person name="Ott S."/>
            <person name="Godinez A."/>
            <person name="Nagaraj S."/>
            <person name="Vyas G."/>
            <person name="Aluvathingal J."/>
            <person name="Nadendla S."/>
            <person name="Geyer C."/>
            <person name="Sichtig H."/>
        </authorList>
    </citation>
    <scope>NUCLEOTIDE SEQUENCE [LARGE SCALE GENOMIC DNA]</scope>
    <source>
        <strain evidence="7">ATCC 33809</strain>
    </source>
</reference>
<dbReference type="EMBL" id="UHIP01000002">
    <property type="protein sequence ID" value="SUQ26181.1"/>
    <property type="molecule type" value="Genomic_DNA"/>
</dbReference>
<evidence type="ECO:0000313" key="5">
    <source>
        <dbReference type="EMBL" id="AMF92847.1"/>
    </source>
</evidence>
<keyword evidence="2" id="KW-0238">DNA-binding</keyword>
<dbReference type="GO" id="GO:0003700">
    <property type="term" value="F:DNA-binding transcription factor activity"/>
    <property type="evidence" value="ECO:0007669"/>
    <property type="project" value="InterPro"/>
</dbReference>
<dbReference type="GeneID" id="29384251"/>
<evidence type="ECO:0000256" key="3">
    <source>
        <dbReference type="ARBA" id="ARBA00023163"/>
    </source>
</evidence>
<dbReference type="InterPro" id="IPR009057">
    <property type="entry name" value="Homeodomain-like_sf"/>
</dbReference>
<dbReference type="PROSITE" id="PS00041">
    <property type="entry name" value="HTH_ARAC_FAMILY_1"/>
    <property type="match status" value="1"/>
</dbReference>
<reference evidence="6 8" key="3">
    <citation type="submission" date="2018-06" db="EMBL/GenBank/DDBJ databases">
        <authorList>
            <consortium name="Pathogen Informatics"/>
            <person name="Doyle S."/>
        </authorList>
    </citation>
    <scope>NUCLEOTIDE SEQUENCE [LARGE SCALE GENOMIC DNA]</scope>
    <source>
        <strain evidence="6 8">NCTC11327</strain>
    </source>
</reference>